<dbReference type="GO" id="GO:0003700">
    <property type="term" value="F:DNA-binding transcription factor activity"/>
    <property type="evidence" value="ECO:0007669"/>
    <property type="project" value="InterPro"/>
</dbReference>
<evidence type="ECO:0000256" key="2">
    <source>
        <dbReference type="ARBA" id="ARBA00023125"/>
    </source>
</evidence>
<dbReference type="SMART" id="SM00342">
    <property type="entry name" value="HTH_ARAC"/>
    <property type="match status" value="1"/>
</dbReference>
<name>A0A9D2NIQ1_9FIRM</name>
<dbReference type="Pfam" id="PF12833">
    <property type="entry name" value="HTH_18"/>
    <property type="match status" value="1"/>
</dbReference>
<dbReference type="AlphaFoldDB" id="A0A9D2NIQ1"/>
<dbReference type="InterPro" id="IPR037923">
    <property type="entry name" value="HTH-like"/>
</dbReference>
<gene>
    <name evidence="5" type="ORF">H9761_12280</name>
</gene>
<dbReference type="Proteomes" id="UP000823891">
    <property type="component" value="Unassembled WGS sequence"/>
</dbReference>
<dbReference type="Gene3D" id="2.60.120.10">
    <property type="entry name" value="Jelly Rolls"/>
    <property type="match status" value="1"/>
</dbReference>
<dbReference type="InterPro" id="IPR018060">
    <property type="entry name" value="HTH_AraC"/>
</dbReference>
<dbReference type="InterPro" id="IPR014710">
    <property type="entry name" value="RmlC-like_jellyroll"/>
</dbReference>
<proteinExistence type="predicted"/>
<dbReference type="PANTHER" id="PTHR46796:SF2">
    <property type="entry name" value="TRANSCRIPTIONAL REGULATORY PROTEIN"/>
    <property type="match status" value="1"/>
</dbReference>
<dbReference type="Gene3D" id="1.10.10.60">
    <property type="entry name" value="Homeodomain-like"/>
    <property type="match status" value="2"/>
</dbReference>
<sequence length="280" mass="32290">MKKEQKTVVYDDRLGLEACRFQGMMQPFPNHFHEHYVIGLVEAGRRRLVCCNREYDIGKGSVLLFNPGDSHACAQSGKEALDYRSIHISRERMLGLAEEITGRRELPGFSPNVILDEEIACYLRSLHERIWKGDSDLGREEGLWFLMSALLGKYSQPFEDCVPECGEEIEQACGFMKEHYQDRICLDDICHHAGLGRSSLLRAFTREKGITPYRYLEAIRINEAKRLLEEGAQPIEAAVRTGFSDQSHFTNYFNSFIGLTPGVYREIFFHRNEENINERK</sequence>
<dbReference type="InterPro" id="IPR003313">
    <property type="entry name" value="AraC-bd"/>
</dbReference>
<dbReference type="GO" id="GO:0043565">
    <property type="term" value="F:sequence-specific DNA binding"/>
    <property type="evidence" value="ECO:0007669"/>
    <property type="project" value="InterPro"/>
</dbReference>
<protein>
    <submittedName>
        <fullName evidence="5">AraC family transcriptional regulator</fullName>
    </submittedName>
</protein>
<evidence type="ECO:0000259" key="4">
    <source>
        <dbReference type="PROSITE" id="PS01124"/>
    </source>
</evidence>
<reference evidence="5" key="1">
    <citation type="journal article" date="2021" name="PeerJ">
        <title>Extensive microbial diversity within the chicken gut microbiome revealed by metagenomics and culture.</title>
        <authorList>
            <person name="Gilroy R."/>
            <person name="Ravi A."/>
            <person name="Getino M."/>
            <person name="Pursley I."/>
            <person name="Horton D.L."/>
            <person name="Alikhan N.F."/>
            <person name="Baker D."/>
            <person name="Gharbi K."/>
            <person name="Hall N."/>
            <person name="Watson M."/>
            <person name="Adriaenssens E.M."/>
            <person name="Foster-Nyarko E."/>
            <person name="Jarju S."/>
            <person name="Secka A."/>
            <person name="Antonio M."/>
            <person name="Oren A."/>
            <person name="Chaudhuri R.R."/>
            <person name="La Ragione R."/>
            <person name="Hildebrand F."/>
            <person name="Pallen M.J."/>
        </authorList>
    </citation>
    <scope>NUCLEOTIDE SEQUENCE</scope>
    <source>
        <strain evidence="5">USAMLcec2-132</strain>
    </source>
</reference>
<dbReference type="PROSITE" id="PS01124">
    <property type="entry name" value="HTH_ARAC_FAMILY_2"/>
    <property type="match status" value="1"/>
</dbReference>
<reference evidence="5" key="2">
    <citation type="submission" date="2021-04" db="EMBL/GenBank/DDBJ databases">
        <authorList>
            <person name="Gilroy R."/>
        </authorList>
    </citation>
    <scope>NUCLEOTIDE SEQUENCE</scope>
    <source>
        <strain evidence="5">USAMLcec2-132</strain>
    </source>
</reference>
<evidence type="ECO:0000313" key="6">
    <source>
        <dbReference type="Proteomes" id="UP000823891"/>
    </source>
</evidence>
<organism evidence="5 6">
    <name type="scientific">Candidatus Eisenbergiella merdavium</name>
    <dbReference type="NCBI Taxonomy" id="2838551"/>
    <lineage>
        <taxon>Bacteria</taxon>
        <taxon>Bacillati</taxon>
        <taxon>Bacillota</taxon>
        <taxon>Clostridia</taxon>
        <taxon>Lachnospirales</taxon>
        <taxon>Lachnospiraceae</taxon>
        <taxon>Eisenbergiella</taxon>
    </lineage>
</organism>
<comment type="caution">
    <text evidence="5">The sequence shown here is derived from an EMBL/GenBank/DDBJ whole genome shotgun (WGS) entry which is preliminary data.</text>
</comment>
<keyword evidence="1" id="KW-0805">Transcription regulation</keyword>
<evidence type="ECO:0000313" key="5">
    <source>
        <dbReference type="EMBL" id="HJC24469.1"/>
    </source>
</evidence>
<feature type="domain" description="HTH araC/xylS-type" evidence="4">
    <location>
        <begin position="170"/>
        <end position="267"/>
    </location>
</feature>
<keyword evidence="3" id="KW-0804">Transcription</keyword>
<dbReference type="InterPro" id="IPR009057">
    <property type="entry name" value="Homeodomain-like_sf"/>
</dbReference>
<evidence type="ECO:0000256" key="3">
    <source>
        <dbReference type="ARBA" id="ARBA00023163"/>
    </source>
</evidence>
<accession>A0A9D2NIQ1</accession>
<dbReference type="PANTHER" id="PTHR46796">
    <property type="entry name" value="HTH-TYPE TRANSCRIPTIONAL ACTIVATOR RHAS-RELATED"/>
    <property type="match status" value="1"/>
</dbReference>
<dbReference type="InterPro" id="IPR050204">
    <property type="entry name" value="AraC_XylS_family_regulators"/>
</dbReference>
<dbReference type="EMBL" id="DWWS01000044">
    <property type="protein sequence ID" value="HJC24469.1"/>
    <property type="molecule type" value="Genomic_DNA"/>
</dbReference>
<keyword evidence="2" id="KW-0238">DNA-binding</keyword>
<dbReference type="SUPFAM" id="SSF46689">
    <property type="entry name" value="Homeodomain-like"/>
    <property type="match status" value="2"/>
</dbReference>
<evidence type="ECO:0000256" key="1">
    <source>
        <dbReference type="ARBA" id="ARBA00023015"/>
    </source>
</evidence>
<dbReference type="Pfam" id="PF02311">
    <property type="entry name" value="AraC_binding"/>
    <property type="match status" value="1"/>
</dbReference>
<dbReference type="SUPFAM" id="SSF51215">
    <property type="entry name" value="Regulatory protein AraC"/>
    <property type="match status" value="1"/>
</dbReference>